<dbReference type="Proteomes" id="UP000188879">
    <property type="component" value="Unassembled WGS sequence"/>
</dbReference>
<protein>
    <submittedName>
        <fullName evidence="1">Uncharacterized protein</fullName>
    </submittedName>
</protein>
<proteinExistence type="predicted"/>
<evidence type="ECO:0000313" key="2">
    <source>
        <dbReference type="Proteomes" id="UP000188879"/>
    </source>
</evidence>
<gene>
    <name evidence="1" type="ORF">BKE38_03910</name>
</gene>
<keyword evidence="2" id="KW-1185">Reference proteome</keyword>
<dbReference type="EMBL" id="MLCO01000025">
    <property type="protein sequence ID" value="ONG57867.1"/>
    <property type="molecule type" value="Genomic_DNA"/>
</dbReference>
<dbReference type="RefSeq" id="WP_076956076.1">
    <property type="nucleotide sequence ID" value="NZ_MLCO01000025.1"/>
</dbReference>
<name>A0A1V2H6T6_9PROT</name>
<sequence>MQIASASSVAQDAALFDACRAFAGTDDLLRELEAAACAGQPSEVAFDVVEEPRLAALARVTLIGAVSAEGLQAKAAVLGRLLDTELREPLARRDALLRSLIADILAWPGQGVLPAGIEDALGAEGGPALPCGR</sequence>
<reference evidence="1 2" key="1">
    <citation type="submission" date="2016-10" db="EMBL/GenBank/DDBJ databases">
        <title>Draft Genome sequence of Roseomonas sp. strain M3.</title>
        <authorList>
            <person name="Subhash Y."/>
            <person name="Lee S."/>
        </authorList>
    </citation>
    <scope>NUCLEOTIDE SEQUENCE [LARGE SCALE GENOMIC DNA]</scope>
    <source>
        <strain evidence="1 2">M3</strain>
    </source>
</reference>
<evidence type="ECO:0000313" key="1">
    <source>
        <dbReference type="EMBL" id="ONG57867.1"/>
    </source>
</evidence>
<organism evidence="1 2">
    <name type="scientific">Teichococcus deserti</name>
    <dbReference type="NCBI Taxonomy" id="1817963"/>
    <lineage>
        <taxon>Bacteria</taxon>
        <taxon>Pseudomonadati</taxon>
        <taxon>Pseudomonadota</taxon>
        <taxon>Alphaproteobacteria</taxon>
        <taxon>Acetobacterales</taxon>
        <taxon>Roseomonadaceae</taxon>
        <taxon>Roseomonas</taxon>
    </lineage>
</organism>
<accession>A0A1V2H6T6</accession>
<dbReference type="AlphaFoldDB" id="A0A1V2H6T6"/>
<comment type="caution">
    <text evidence="1">The sequence shown here is derived from an EMBL/GenBank/DDBJ whole genome shotgun (WGS) entry which is preliminary data.</text>
</comment>